<evidence type="ECO:0000256" key="1">
    <source>
        <dbReference type="SAM" id="Coils"/>
    </source>
</evidence>
<feature type="compositionally biased region" description="Basic and acidic residues" evidence="2">
    <location>
        <begin position="25"/>
        <end position="34"/>
    </location>
</feature>
<feature type="region of interest" description="Disordered" evidence="2">
    <location>
        <begin position="1"/>
        <end position="34"/>
    </location>
</feature>
<dbReference type="PANTHER" id="PTHR33018:SF31">
    <property type="entry name" value="TRANSPOSASE, PTTA_EN_SPM, PLANT"/>
    <property type="match status" value="1"/>
</dbReference>
<evidence type="ECO:0000256" key="2">
    <source>
        <dbReference type="SAM" id="MobiDB-lite"/>
    </source>
</evidence>
<reference evidence="3 4" key="1">
    <citation type="journal article" date="2023" name="Plants (Basel)">
        <title>Bridging the Gap: Combining Genomics and Transcriptomics Approaches to Understand Stylosanthes scabra, an Orphan Legume from the Brazilian Caatinga.</title>
        <authorList>
            <person name="Ferreira-Neto J.R.C."/>
            <person name="da Silva M.D."/>
            <person name="Binneck E."/>
            <person name="de Melo N.F."/>
            <person name="da Silva R.H."/>
            <person name="de Melo A.L.T.M."/>
            <person name="Pandolfi V."/>
            <person name="Bustamante F.O."/>
            <person name="Brasileiro-Vidal A.C."/>
            <person name="Benko-Iseppon A.M."/>
        </authorList>
    </citation>
    <scope>NUCLEOTIDE SEQUENCE [LARGE SCALE GENOMIC DNA]</scope>
    <source>
        <tissue evidence="3">Leaves</tissue>
    </source>
</reference>
<dbReference type="Pfam" id="PF03004">
    <property type="entry name" value="Transposase_24"/>
    <property type="match status" value="1"/>
</dbReference>
<evidence type="ECO:0000313" key="3">
    <source>
        <dbReference type="EMBL" id="MED6160293.1"/>
    </source>
</evidence>
<dbReference type="EMBL" id="JASCZI010121172">
    <property type="protein sequence ID" value="MED6160293.1"/>
    <property type="molecule type" value="Genomic_DNA"/>
</dbReference>
<feature type="region of interest" description="Disordered" evidence="2">
    <location>
        <begin position="94"/>
        <end position="115"/>
    </location>
</feature>
<name>A0ABU6UKX1_9FABA</name>
<evidence type="ECO:0000313" key="4">
    <source>
        <dbReference type="Proteomes" id="UP001341840"/>
    </source>
</evidence>
<dbReference type="InterPro" id="IPR004252">
    <property type="entry name" value="Probable_transposase_24"/>
</dbReference>
<dbReference type="PANTHER" id="PTHR33018">
    <property type="entry name" value="OS10G0338966 PROTEIN-RELATED"/>
    <property type="match status" value="1"/>
</dbReference>
<keyword evidence="4" id="KW-1185">Reference proteome</keyword>
<gene>
    <name evidence="3" type="ORF">PIB30_050202</name>
</gene>
<keyword evidence="1" id="KW-0175">Coiled coil</keyword>
<organism evidence="3 4">
    <name type="scientific">Stylosanthes scabra</name>
    <dbReference type="NCBI Taxonomy" id="79078"/>
    <lineage>
        <taxon>Eukaryota</taxon>
        <taxon>Viridiplantae</taxon>
        <taxon>Streptophyta</taxon>
        <taxon>Embryophyta</taxon>
        <taxon>Tracheophyta</taxon>
        <taxon>Spermatophyta</taxon>
        <taxon>Magnoliopsida</taxon>
        <taxon>eudicotyledons</taxon>
        <taxon>Gunneridae</taxon>
        <taxon>Pentapetalae</taxon>
        <taxon>rosids</taxon>
        <taxon>fabids</taxon>
        <taxon>Fabales</taxon>
        <taxon>Fabaceae</taxon>
        <taxon>Papilionoideae</taxon>
        <taxon>50 kb inversion clade</taxon>
        <taxon>dalbergioids sensu lato</taxon>
        <taxon>Dalbergieae</taxon>
        <taxon>Pterocarpus clade</taxon>
        <taxon>Stylosanthes</taxon>
    </lineage>
</organism>
<proteinExistence type="predicted"/>
<comment type="caution">
    <text evidence="3">The sequence shown here is derived from an EMBL/GenBank/DDBJ whole genome shotgun (WGS) entry which is preliminary data.</text>
</comment>
<accession>A0ABU6UKX1</accession>
<feature type="region of interest" description="Disordered" evidence="2">
    <location>
        <begin position="157"/>
        <end position="194"/>
    </location>
</feature>
<protein>
    <submittedName>
        <fullName evidence="3">Uncharacterized protein</fullName>
    </submittedName>
</protein>
<feature type="coiled-coil region" evidence="1">
    <location>
        <begin position="115"/>
        <end position="142"/>
    </location>
</feature>
<sequence>MHEENTKNRAKQTYTHVGGSKSLARRTEEEEIRHDRHFSRGQMWTIVHRRKDGSYDDARSIGEAIADIESQDESTNELSQNDSLAQVLGKEYSGRVRSVGPGPCPTKLFGSTSQQSSYGRQIEEYQKEIIELKAEAAEEKKKSQRIVNLLRFLVQRQGDDLPPEIGSEMNALGSRPADSHTTPSHDNPDHLLPP</sequence>
<dbReference type="Proteomes" id="UP001341840">
    <property type="component" value="Unassembled WGS sequence"/>
</dbReference>